<dbReference type="InterPro" id="IPR000953">
    <property type="entry name" value="Chromo/chromo_shadow_dom"/>
</dbReference>
<dbReference type="Gene3D" id="2.40.50.40">
    <property type="match status" value="2"/>
</dbReference>
<reference evidence="5 6" key="1">
    <citation type="submission" date="2019-12" db="EMBL/GenBank/DDBJ databases">
        <title>Chromosome-level assembly of the Caenorhabditis remanei genome.</title>
        <authorList>
            <person name="Teterina A.A."/>
            <person name="Willis J.H."/>
            <person name="Phillips P.C."/>
        </authorList>
    </citation>
    <scope>NUCLEOTIDE SEQUENCE [LARGE SCALE GENOMIC DNA]</scope>
    <source>
        <strain evidence="5 6">PX506</strain>
        <tissue evidence="5">Whole organism</tissue>
    </source>
</reference>
<evidence type="ECO:0000256" key="3">
    <source>
        <dbReference type="SAM" id="MobiDB-lite"/>
    </source>
</evidence>
<dbReference type="InterPro" id="IPR023780">
    <property type="entry name" value="Chromo_domain"/>
</dbReference>
<dbReference type="GO" id="GO:0005634">
    <property type="term" value="C:nucleus"/>
    <property type="evidence" value="ECO:0007669"/>
    <property type="project" value="UniProtKB-SubCell"/>
</dbReference>
<dbReference type="SMART" id="SM00298">
    <property type="entry name" value="CHROMO"/>
    <property type="match status" value="1"/>
</dbReference>
<name>A0A6A5H531_CAERE</name>
<comment type="caution">
    <text evidence="5">The sequence shown here is derived from an EMBL/GenBank/DDBJ whole genome shotgun (WGS) entry which is preliminary data.</text>
</comment>
<keyword evidence="2" id="KW-0539">Nucleus</keyword>
<dbReference type="PANTHER" id="PTHR22812">
    <property type="entry name" value="CHROMOBOX PROTEIN"/>
    <property type="match status" value="1"/>
</dbReference>
<feature type="region of interest" description="Disordered" evidence="3">
    <location>
        <begin position="240"/>
        <end position="273"/>
    </location>
</feature>
<dbReference type="RefSeq" id="XP_003111030.2">
    <property type="nucleotide sequence ID" value="XM_003110982.2"/>
</dbReference>
<dbReference type="GeneID" id="9801098"/>
<dbReference type="PROSITE" id="PS50013">
    <property type="entry name" value="CHROMO_2"/>
    <property type="match status" value="1"/>
</dbReference>
<dbReference type="CDD" id="cd00034">
    <property type="entry name" value="CSD"/>
    <property type="match status" value="1"/>
</dbReference>
<dbReference type="SUPFAM" id="SSF54160">
    <property type="entry name" value="Chromo domain-like"/>
    <property type="match status" value="2"/>
</dbReference>
<feature type="region of interest" description="Disordered" evidence="3">
    <location>
        <begin position="73"/>
        <end position="103"/>
    </location>
</feature>
<dbReference type="CTD" id="9801098"/>
<evidence type="ECO:0000256" key="2">
    <source>
        <dbReference type="ARBA" id="ARBA00023242"/>
    </source>
</evidence>
<gene>
    <name evidence="5" type="ORF">GCK72_010407</name>
</gene>
<feature type="region of interest" description="Disordered" evidence="3">
    <location>
        <begin position="168"/>
        <end position="188"/>
    </location>
</feature>
<evidence type="ECO:0000256" key="1">
    <source>
        <dbReference type="ARBA" id="ARBA00004123"/>
    </source>
</evidence>
<dbReference type="InterPro" id="IPR008251">
    <property type="entry name" value="Chromo_shadow_dom"/>
</dbReference>
<feature type="domain" description="Chromo" evidence="4">
    <location>
        <begin position="19"/>
        <end position="78"/>
    </location>
</feature>
<evidence type="ECO:0000259" key="4">
    <source>
        <dbReference type="PROSITE" id="PS50013"/>
    </source>
</evidence>
<dbReference type="InterPro" id="IPR016197">
    <property type="entry name" value="Chromo-like_dom_sf"/>
</dbReference>
<protein>
    <recommendedName>
        <fullName evidence="4">Chromo domain-containing protein</fullName>
    </recommendedName>
</protein>
<feature type="compositionally biased region" description="Basic and acidic residues" evidence="3">
    <location>
        <begin position="168"/>
        <end position="177"/>
    </location>
</feature>
<sequence length="292" mass="33491">MSRSLAKKPKLDDSKNNVFIVEKVLDKRPGKAGREEFLIQWQGFSEDDSSWEPRENLHCIELLEEFEKEYAKRDRPIRRRQKSPEQDVVAGPAEEEPSSSDKFSLNGKQLKCIVGLTRSPGELHFLCKFNDDTARLLPAKEINNRYRPFVDEYGIFLRRQMDKRQKRLEEGKKKSIDADDDDDEWPDIPPGYNVLNVEDQDRHLGKETRFSQDKDISETPTASDILRDIHIEANESMLSSFPHDSTEETLDSVETNDSVLAVFDDSSNSPPPCPIVIDTVPDDDELLFPGLP</sequence>
<dbReference type="SMART" id="SM00300">
    <property type="entry name" value="ChSh"/>
    <property type="match status" value="1"/>
</dbReference>
<comment type="subcellular location">
    <subcellularLocation>
        <location evidence="1">Nucleus</location>
    </subcellularLocation>
</comment>
<dbReference type="KEGG" id="crq:GCK72_010407"/>
<dbReference type="AlphaFoldDB" id="A0A6A5H531"/>
<dbReference type="Pfam" id="PF00385">
    <property type="entry name" value="Chromo"/>
    <property type="match status" value="1"/>
</dbReference>
<accession>A0A6A5H531</accession>
<evidence type="ECO:0000313" key="6">
    <source>
        <dbReference type="Proteomes" id="UP000483820"/>
    </source>
</evidence>
<dbReference type="Proteomes" id="UP000483820">
    <property type="component" value="Chromosome III"/>
</dbReference>
<organism evidence="5 6">
    <name type="scientific">Caenorhabditis remanei</name>
    <name type="common">Caenorhabditis vulgaris</name>
    <dbReference type="NCBI Taxonomy" id="31234"/>
    <lineage>
        <taxon>Eukaryota</taxon>
        <taxon>Metazoa</taxon>
        <taxon>Ecdysozoa</taxon>
        <taxon>Nematoda</taxon>
        <taxon>Chromadorea</taxon>
        <taxon>Rhabditida</taxon>
        <taxon>Rhabditina</taxon>
        <taxon>Rhabditomorpha</taxon>
        <taxon>Rhabditoidea</taxon>
        <taxon>Rhabditidae</taxon>
        <taxon>Peloderinae</taxon>
        <taxon>Caenorhabditis</taxon>
    </lineage>
</organism>
<evidence type="ECO:0000313" key="5">
    <source>
        <dbReference type="EMBL" id="KAF1762145.1"/>
    </source>
</evidence>
<proteinExistence type="predicted"/>
<dbReference type="InterPro" id="IPR051219">
    <property type="entry name" value="Heterochromatin_chromo-domain"/>
</dbReference>
<dbReference type="EMBL" id="WUAV01000003">
    <property type="protein sequence ID" value="KAF1762145.1"/>
    <property type="molecule type" value="Genomic_DNA"/>
</dbReference>